<dbReference type="InterPro" id="IPR012906">
    <property type="entry name" value="PaaX-like_N"/>
</dbReference>
<dbReference type="NCBIfam" id="TIGR02277">
    <property type="entry name" value="PaaX_trns_reg"/>
    <property type="match status" value="1"/>
</dbReference>
<evidence type="ECO:0000259" key="3">
    <source>
        <dbReference type="Pfam" id="PF20803"/>
    </source>
</evidence>
<gene>
    <name evidence="4" type="primary">paaX</name>
    <name evidence="4" type="ORF">ACFFGV_03810</name>
</gene>
<dbReference type="Proteomes" id="UP001589836">
    <property type="component" value="Unassembled WGS sequence"/>
</dbReference>
<dbReference type="Gene3D" id="1.10.10.10">
    <property type="entry name" value="Winged helix-like DNA-binding domain superfamily/Winged helix DNA-binding domain"/>
    <property type="match status" value="1"/>
</dbReference>
<dbReference type="InterPro" id="IPR048846">
    <property type="entry name" value="PaaX-like_central"/>
</dbReference>
<dbReference type="EMBL" id="JBHLTP010000003">
    <property type="protein sequence ID" value="MFC0522714.1"/>
    <property type="molecule type" value="Genomic_DNA"/>
</dbReference>
<dbReference type="Pfam" id="PF07848">
    <property type="entry name" value="PaaX"/>
    <property type="match status" value="1"/>
</dbReference>
<proteinExistence type="predicted"/>
<keyword evidence="5" id="KW-1185">Reference proteome</keyword>
<feature type="domain" description="Transcriptional repressor PaaX-like central Cas2-like" evidence="3">
    <location>
        <begin position="88"/>
        <end position="169"/>
    </location>
</feature>
<feature type="domain" description="Transcriptional repressor PaaX-like N-terminal" evidence="1">
    <location>
        <begin position="3"/>
        <end position="71"/>
    </location>
</feature>
<feature type="domain" description="Transcriptional repressor PaaX-like C-terminal" evidence="2">
    <location>
        <begin position="173"/>
        <end position="265"/>
    </location>
</feature>
<dbReference type="InterPro" id="IPR013225">
    <property type="entry name" value="PaaX_C"/>
</dbReference>
<dbReference type="SUPFAM" id="SSF46785">
    <property type="entry name" value="Winged helix' DNA-binding domain"/>
    <property type="match status" value="1"/>
</dbReference>
<sequence length="291" mass="34670">MNTRSMIFTIYGDYIRHYGNQIWIGSLIRLLKEFGHNEQAVRAAVSRMSKQGWLEGEKQGNKSYYSLTSRGVKRIDEAGQRIFKLKPDTWDGKWRMLLYSIPEEKRSLRDELRKELIWSGFGSLSSSLWISPNRLEDKVNRLIEKYDIEEYVDVFLSEYNGPHENERIVEKSWDLEEINNRYSEFIRHYSQRFIIDKNKIHQGDMSDAQCFVERTKLVHEYRKFLFVDPGLPEELLPSKWYGGHAASLFSDYYKELAEPANRFFEEVFRNGNELTQKDKAYNVYNHPLMME</sequence>
<dbReference type="InterPro" id="IPR036388">
    <property type="entry name" value="WH-like_DNA-bd_sf"/>
</dbReference>
<dbReference type="Gene3D" id="3.30.70.2650">
    <property type="match status" value="1"/>
</dbReference>
<evidence type="ECO:0000259" key="1">
    <source>
        <dbReference type="Pfam" id="PF07848"/>
    </source>
</evidence>
<organism evidence="4 5">
    <name type="scientific">Pontibacillus salicampi</name>
    <dbReference type="NCBI Taxonomy" id="1449801"/>
    <lineage>
        <taxon>Bacteria</taxon>
        <taxon>Bacillati</taxon>
        <taxon>Bacillota</taxon>
        <taxon>Bacilli</taxon>
        <taxon>Bacillales</taxon>
        <taxon>Bacillaceae</taxon>
        <taxon>Pontibacillus</taxon>
    </lineage>
</organism>
<protein>
    <submittedName>
        <fullName evidence="4">Phenylacetic acid degradation operon negative regulatory protein PaaX</fullName>
    </submittedName>
</protein>
<dbReference type="InterPro" id="IPR011965">
    <property type="entry name" value="PaaX_trns_reg"/>
</dbReference>
<dbReference type="PANTHER" id="PTHR30319:SF1">
    <property type="entry name" value="TRANSCRIPTIONAL REPRESSOR PAAX"/>
    <property type="match status" value="1"/>
</dbReference>
<accession>A0ABV6LJZ9</accession>
<name>A0ABV6LJZ9_9BACI</name>
<dbReference type="PANTHER" id="PTHR30319">
    <property type="entry name" value="PHENYLACETIC ACID REGULATOR-RELATED TRANSCRIPTIONAL REPRESSOR"/>
    <property type="match status" value="1"/>
</dbReference>
<evidence type="ECO:0000313" key="5">
    <source>
        <dbReference type="Proteomes" id="UP001589836"/>
    </source>
</evidence>
<evidence type="ECO:0000313" key="4">
    <source>
        <dbReference type="EMBL" id="MFC0522714.1"/>
    </source>
</evidence>
<dbReference type="Pfam" id="PF08223">
    <property type="entry name" value="PaaX_C"/>
    <property type="match status" value="1"/>
</dbReference>
<comment type="caution">
    <text evidence="4">The sequence shown here is derived from an EMBL/GenBank/DDBJ whole genome shotgun (WGS) entry which is preliminary data.</text>
</comment>
<evidence type="ECO:0000259" key="2">
    <source>
        <dbReference type="Pfam" id="PF08223"/>
    </source>
</evidence>
<dbReference type="RefSeq" id="WP_377345855.1">
    <property type="nucleotide sequence ID" value="NZ_JBHLTP010000003.1"/>
</dbReference>
<dbReference type="PIRSF" id="PIRSF020623">
    <property type="entry name" value="PaaX"/>
    <property type="match status" value="1"/>
</dbReference>
<dbReference type="Gene3D" id="1.20.58.1460">
    <property type="match status" value="1"/>
</dbReference>
<dbReference type="Pfam" id="PF20803">
    <property type="entry name" value="PaaX_M"/>
    <property type="match status" value="1"/>
</dbReference>
<reference evidence="4 5" key="1">
    <citation type="submission" date="2024-09" db="EMBL/GenBank/DDBJ databases">
        <authorList>
            <person name="Sun Q."/>
            <person name="Mori K."/>
        </authorList>
    </citation>
    <scope>NUCLEOTIDE SEQUENCE [LARGE SCALE GENOMIC DNA]</scope>
    <source>
        <strain evidence="4 5">NCAIM B.02529</strain>
    </source>
</reference>
<dbReference type="InterPro" id="IPR036390">
    <property type="entry name" value="WH_DNA-bd_sf"/>
</dbReference>